<dbReference type="CDD" id="cd05930">
    <property type="entry name" value="A_NRPS"/>
    <property type="match status" value="1"/>
</dbReference>
<dbReference type="PANTHER" id="PTHR45527">
    <property type="entry name" value="NONRIBOSOMAL PEPTIDE SYNTHETASE"/>
    <property type="match status" value="1"/>
</dbReference>
<dbReference type="InterPro" id="IPR025110">
    <property type="entry name" value="AMP-bd_C"/>
</dbReference>
<dbReference type="InterPro" id="IPR036736">
    <property type="entry name" value="ACP-like_sf"/>
</dbReference>
<reference evidence="6" key="1">
    <citation type="journal article" date="2019" name="Int. J. Syst. Evol. Microbiol.">
        <title>The Global Catalogue of Microorganisms (GCM) 10K type strain sequencing project: providing services to taxonomists for standard genome sequencing and annotation.</title>
        <authorList>
            <consortium name="The Broad Institute Genomics Platform"/>
            <consortium name="The Broad Institute Genome Sequencing Center for Infectious Disease"/>
            <person name="Wu L."/>
            <person name="Ma J."/>
        </authorList>
    </citation>
    <scope>NUCLEOTIDE SEQUENCE [LARGE SCALE GENOMIC DNA]</scope>
    <source>
        <strain evidence="6">JCM 13006</strain>
    </source>
</reference>
<keyword evidence="2" id="KW-0597">Phosphoprotein</keyword>
<dbReference type="InterPro" id="IPR006162">
    <property type="entry name" value="Ppantetheine_attach_site"/>
</dbReference>
<organism evidence="5 6">
    <name type="scientific">Kitasatospora terrestris</name>
    <dbReference type="NCBI Taxonomy" id="258051"/>
    <lineage>
        <taxon>Bacteria</taxon>
        <taxon>Bacillati</taxon>
        <taxon>Actinomycetota</taxon>
        <taxon>Actinomycetes</taxon>
        <taxon>Kitasatosporales</taxon>
        <taxon>Streptomycetaceae</taxon>
        <taxon>Kitasatospora</taxon>
    </lineage>
</organism>
<evidence type="ECO:0000256" key="3">
    <source>
        <dbReference type="SAM" id="MobiDB-lite"/>
    </source>
</evidence>
<dbReference type="PANTHER" id="PTHR45527:SF1">
    <property type="entry name" value="FATTY ACID SYNTHASE"/>
    <property type="match status" value="1"/>
</dbReference>
<name>A0ABP9D8Y8_9ACTN</name>
<accession>A0ABP9D8Y8</accession>
<dbReference type="SUPFAM" id="SSF56801">
    <property type="entry name" value="Acetyl-CoA synthetase-like"/>
    <property type="match status" value="1"/>
</dbReference>
<dbReference type="InterPro" id="IPR020845">
    <property type="entry name" value="AMP-binding_CS"/>
</dbReference>
<dbReference type="Proteomes" id="UP001501752">
    <property type="component" value="Unassembled WGS sequence"/>
</dbReference>
<dbReference type="Gene3D" id="1.10.1200.10">
    <property type="entry name" value="ACP-like"/>
    <property type="match status" value="1"/>
</dbReference>
<dbReference type="PROSITE" id="PS00012">
    <property type="entry name" value="PHOSPHOPANTETHEINE"/>
    <property type="match status" value="1"/>
</dbReference>
<dbReference type="InterPro" id="IPR010071">
    <property type="entry name" value="AA_adenyl_dom"/>
</dbReference>
<dbReference type="SMART" id="SM00823">
    <property type="entry name" value="PKS_PP"/>
    <property type="match status" value="1"/>
</dbReference>
<dbReference type="PROSITE" id="PS00455">
    <property type="entry name" value="AMP_BINDING"/>
    <property type="match status" value="1"/>
</dbReference>
<dbReference type="Pfam" id="PF13193">
    <property type="entry name" value="AMP-binding_C"/>
    <property type="match status" value="1"/>
</dbReference>
<feature type="region of interest" description="Disordered" evidence="3">
    <location>
        <begin position="489"/>
        <end position="512"/>
    </location>
</feature>
<dbReference type="InterPro" id="IPR042099">
    <property type="entry name" value="ANL_N_sf"/>
</dbReference>
<dbReference type="NCBIfam" id="TIGR01733">
    <property type="entry name" value="AA-adenyl-dom"/>
    <property type="match status" value="1"/>
</dbReference>
<dbReference type="Pfam" id="PF00501">
    <property type="entry name" value="AMP-binding"/>
    <property type="match status" value="1"/>
</dbReference>
<dbReference type="InterPro" id="IPR000873">
    <property type="entry name" value="AMP-dep_synth/lig_dom"/>
</dbReference>
<evidence type="ECO:0000313" key="6">
    <source>
        <dbReference type="Proteomes" id="UP001501752"/>
    </source>
</evidence>
<dbReference type="Gene3D" id="3.30.300.30">
    <property type="match status" value="1"/>
</dbReference>
<dbReference type="Gene3D" id="3.40.50.12780">
    <property type="entry name" value="N-terminal domain of ligase-like"/>
    <property type="match status" value="1"/>
</dbReference>
<dbReference type="InterPro" id="IPR009081">
    <property type="entry name" value="PP-bd_ACP"/>
</dbReference>
<protein>
    <recommendedName>
        <fullName evidence="4">Carrier domain-containing protein</fullName>
    </recommendedName>
</protein>
<evidence type="ECO:0000256" key="2">
    <source>
        <dbReference type="ARBA" id="ARBA00022553"/>
    </source>
</evidence>
<keyword evidence="6" id="KW-1185">Reference proteome</keyword>
<feature type="domain" description="Carrier" evidence="4">
    <location>
        <begin position="511"/>
        <end position="586"/>
    </location>
</feature>
<dbReference type="SUPFAM" id="SSF47336">
    <property type="entry name" value="ACP-like"/>
    <property type="match status" value="1"/>
</dbReference>
<dbReference type="PROSITE" id="PS50075">
    <property type="entry name" value="CARRIER"/>
    <property type="match status" value="1"/>
</dbReference>
<dbReference type="InterPro" id="IPR045851">
    <property type="entry name" value="AMP-bd_C_sf"/>
</dbReference>
<proteinExistence type="predicted"/>
<dbReference type="EMBL" id="BAABIS010000001">
    <property type="protein sequence ID" value="GAA4834613.1"/>
    <property type="molecule type" value="Genomic_DNA"/>
</dbReference>
<dbReference type="Pfam" id="PF00550">
    <property type="entry name" value="PP-binding"/>
    <property type="match status" value="1"/>
</dbReference>
<evidence type="ECO:0000256" key="1">
    <source>
        <dbReference type="ARBA" id="ARBA00022450"/>
    </source>
</evidence>
<sequence>MTTAPDSEPRHPDLVDRFRAAVRRHPGRTAVCGPDGTLDFAALDRESARLAAALAARGVGPGDRVAVSVPRGCALVSALLGVWRAGAAYVPLDGGYPAERLEFMAGEAGITAVIGGPADGRAAPGGAWVLDPAADEGPTAPGADAAPGPGDPAYVIFTSGSSGRPKGVEVTRSAVASLYAALEEAEVFEGPPAVVGWNASVSFDASVPQWARVCRGDTVVVIGEDDRKDPDRLAALLDEHAVTDLDLTPSHWELLRDRLLGPRPDGRRLRLLMGGEPVPAPVWRELADAGGQGGPQALNLYGPTECTVEVARARFAGRDPHLGEALPGSRLHVLDGTLRETAPGEEGELYVGGGRLAVGYVNRPGLTAERFVADPFGPPGARIYRTGDRVRRTGAGLLEFLGRADRQVKLRGFRVELAEVEAALAACPEVSSAVVLHDRGPAGDRLIGYVVPARAAGDRLRERLAQLLPEHMLPADVVGLDALPLNPNGKLDPGALPRPERVPSGGPAGSRPLGPVEELIAEVWTEVLGREGVTADSDFFALGGHSLLALRVVGRLKRERGVLIATKDVYRYPRLRDLAAHVTGLANAAPGGPTGREPGR</sequence>
<gene>
    <name evidence="5" type="ORF">GCM10023235_06500</name>
</gene>
<evidence type="ECO:0000259" key="4">
    <source>
        <dbReference type="PROSITE" id="PS50075"/>
    </source>
</evidence>
<keyword evidence="1" id="KW-0596">Phosphopantetheine</keyword>
<dbReference type="InterPro" id="IPR020806">
    <property type="entry name" value="PKS_PP-bd"/>
</dbReference>
<comment type="caution">
    <text evidence="5">The sequence shown here is derived from an EMBL/GenBank/DDBJ whole genome shotgun (WGS) entry which is preliminary data.</text>
</comment>
<evidence type="ECO:0000313" key="5">
    <source>
        <dbReference type="EMBL" id="GAA4834613.1"/>
    </source>
</evidence>